<keyword evidence="1" id="KW-0812">Transmembrane</keyword>
<evidence type="ECO:0000313" key="3">
    <source>
        <dbReference type="Proteomes" id="UP000054563"/>
    </source>
</evidence>
<gene>
    <name evidence="2" type="ORF">CIHG_10445</name>
</gene>
<name>A0A0J8S701_COCIT</name>
<proteinExistence type="predicted"/>
<keyword evidence="1" id="KW-1133">Transmembrane helix</keyword>
<feature type="transmembrane region" description="Helical" evidence="1">
    <location>
        <begin position="12"/>
        <end position="36"/>
    </location>
</feature>
<evidence type="ECO:0000313" key="2">
    <source>
        <dbReference type="EMBL" id="KMU92626.1"/>
    </source>
</evidence>
<dbReference type="VEuPathDB" id="FungiDB:CIHG_10445"/>
<protein>
    <submittedName>
        <fullName evidence="2">Uncharacterized protein</fullName>
    </submittedName>
</protein>
<dbReference type="AlphaFoldDB" id="A0A0J8S701"/>
<dbReference type="Proteomes" id="UP000054563">
    <property type="component" value="Unassembled WGS sequence"/>
</dbReference>
<accession>A0A0J8S701</accession>
<organism evidence="2 3">
    <name type="scientific">Coccidioides immitis H538.4</name>
    <dbReference type="NCBI Taxonomy" id="396776"/>
    <lineage>
        <taxon>Eukaryota</taxon>
        <taxon>Fungi</taxon>
        <taxon>Dikarya</taxon>
        <taxon>Ascomycota</taxon>
        <taxon>Pezizomycotina</taxon>
        <taxon>Eurotiomycetes</taxon>
        <taxon>Eurotiomycetidae</taxon>
        <taxon>Onygenales</taxon>
        <taxon>Onygenaceae</taxon>
        <taxon>Coccidioides</taxon>
    </lineage>
</organism>
<sequence>MKLKDCLPIKVMIRWASILSIILFFHFSILVLRILLYINNQYKIFHNTLITEVKVAITNSVRHYSVQKCIYYFSDGKKENQTTRGASLILQNSMMREVMNLTKNSDINILFEKKLLQMAKEL</sequence>
<keyword evidence="1" id="KW-0472">Membrane</keyword>
<reference evidence="3" key="1">
    <citation type="journal article" date="2010" name="Genome Res.">
        <title>Population genomic sequencing of Coccidioides fungi reveals recent hybridization and transposon control.</title>
        <authorList>
            <person name="Neafsey D.E."/>
            <person name="Barker B.M."/>
            <person name="Sharpton T.J."/>
            <person name="Stajich J.E."/>
            <person name="Park D.J."/>
            <person name="Whiston E."/>
            <person name="Hung C.-Y."/>
            <person name="McMahan C."/>
            <person name="White J."/>
            <person name="Sykes S."/>
            <person name="Heiman D."/>
            <person name="Young S."/>
            <person name="Zeng Q."/>
            <person name="Abouelleil A."/>
            <person name="Aftuck L."/>
            <person name="Bessette D."/>
            <person name="Brown A."/>
            <person name="FitzGerald M."/>
            <person name="Lui A."/>
            <person name="Macdonald J.P."/>
            <person name="Priest M."/>
            <person name="Orbach M.J."/>
            <person name="Galgiani J.N."/>
            <person name="Kirkland T.N."/>
            <person name="Cole G.T."/>
            <person name="Birren B.W."/>
            <person name="Henn M.R."/>
            <person name="Taylor J.W."/>
            <person name="Rounsley S.D."/>
        </authorList>
    </citation>
    <scope>NUCLEOTIDE SEQUENCE [LARGE SCALE GENOMIC DNA]</scope>
    <source>
        <strain evidence="3">H538.4</strain>
    </source>
</reference>
<dbReference type="EMBL" id="DS017109">
    <property type="protein sequence ID" value="KMU92626.1"/>
    <property type="molecule type" value="Genomic_DNA"/>
</dbReference>
<evidence type="ECO:0000256" key="1">
    <source>
        <dbReference type="SAM" id="Phobius"/>
    </source>
</evidence>